<dbReference type="Proteomes" id="UP000808906">
    <property type="component" value="Unassembled WGS sequence"/>
</dbReference>
<accession>A0A9Q2UMC5</accession>
<dbReference type="Proteomes" id="UP000608063">
    <property type="component" value="Unassembled WGS sequence"/>
</dbReference>
<name>A0A9Q2UMC5_RHOHA</name>
<proteinExistence type="predicted"/>
<dbReference type="GO" id="GO:0003700">
    <property type="term" value="F:DNA-binding transcription factor activity"/>
    <property type="evidence" value="ECO:0007669"/>
    <property type="project" value="InterPro"/>
</dbReference>
<dbReference type="InterPro" id="IPR036388">
    <property type="entry name" value="WH-like_DNA-bd_sf"/>
</dbReference>
<dbReference type="SUPFAM" id="SSF46785">
    <property type="entry name" value="Winged helix' DNA-binding domain"/>
    <property type="match status" value="1"/>
</dbReference>
<dbReference type="InterPro" id="IPR000835">
    <property type="entry name" value="HTH_MarR-typ"/>
</dbReference>
<dbReference type="EMBL" id="WVDC01000001">
    <property type="protein sequence ID" value="NKW40175.1"/>
    <property type="molecule type" value="Genomic_DNA"/>
</dbReference>
<comment type="caution">
    <text evidence="2">The sequence shown here is derived from an EMBL/GenBank/DDBJ whole genome shotgun (WGS) entry which is preliminary data.</text>
</comment>
<dbReference type="RefSeq" id="WP_084960945.1">
    <property type="nucleotide sequence ID" value="NZ_AP024181.1"/>
</dbReference>
<dbReference type="Proteomes" id="UP000603463">
    <property type="component" value="Unassembled WGS sequence"/>
</dbReference>
<dbReference type="InterPro" id="IPR036390">
    <property type="entry name" value="WH_DNA-bd_sf"/>
</dbReference>
<dbReference type="SMART" id="SM00347">
    <property type="entry name" value="HTH_MARR"/>
    <property type="match status" value="1"/>
</dbReference>
<dbReference type="Gene3D" id="1.10.10.10">
    <property type="entry name" value="Winged helix-like DNA-binding domain superfamily/Winged helix DNA-binding domain"/>
    <property type="match status" value="1"/>
</dbReference>
<dbReference type="Pfam" id="PF12802">
    <property type="entry name" value="MarR_2"/>
    <property type="match status" value="1"/>
</dbReference>
<evidence type="ECO:0000313" key="2">
    <source>
        <dbReference type="EMBL" id="MBM4567148.1"/>
    </source>
</evidence>
<reference evidence="3" key="2">
    <citation type="journal article" date="2020" name="Environ. Microbiol.">
        <title>The novel and transferable erm(51) gene confers Macrolides, Lincosamides, and Streptogramins B (MLSB) resistance to clonal Rhodococcus equi in the environment.</title>
        <authorList>
            <person name="Huber L."/>
            <person name="Giguere S."/>
            <person name="Slovis N.M."/>
            <person name="Alvarez-Narvaez S."/>
            <person name="Hart K.A."/>
            <person name="Greiter M."/>
            <person name="Morris E.R.A."/>
            <person name="Cohen N.D."/>
        </authorList>
    </citation>
    <scope>NUCLEOTIDE SEQUENCE</scope>
    <source>
        <strain evidence="3">Lh_116_1</strain>
        <strain evidence="4">Lh_16_1</strain>
    </source>
</reference>
<organism evidence="2 5">
    <name type="scientific">Rhodococcus hoagii</name>
    <name type="common">Corynebacterium equii</name>
    <dbReference type="NCBI Taxonomy" id="43767"/>
    <lineage>
        <taxon>Bacteria</taxon>
        <taxon>Bacillati</taxon>
        <taxon>Actinomycetota</taxon>
        <taxon>Actinomycetes</taxon>
        <taxon>Mycobacteriales</taxon>
        <taxon>Nocardiaceae</taxon>
        <taxon>Prescottella</taxon>
    </lineage>
</organism>
<dbReference type="AlphaFoldDB" id="A0A9Q2UMC5"/>
<feature type="domain" description="HTH marR-type" evidence="1">
    <location>
        <begin position="38"/>
        <end position="137"/>
    </location>
</feature>
<evidence type="ECO:0000313" key="4">
    <source>
        <dbReference type="EMBL" id="NKW40175.1"/>
    </source>
</evidence>
<gene>
    <name evidence="2" type="ORF">GS441_17380</name>
    <name evidence="3" type="ORF">GS882_27085</name>
    <name evidence="4" type="ORF">GS947_00720</name>
</gene>
<evidence type="ECO:0000313" key="5">
    <source>
        <dbReference type="Proteomes" id="UP000808906"/>
    </source>
</evidence>
<reference evidence="2" key="1">
    <citation type="submission" date="2019-11" db="EMBL/GenBank/DDBJ databases">
        <title>Spread of Macrolides and rifampicin resistant Rhodococcus equi in clinical isolates in the USA.</title>
        <authorList>
            <person name="Alvarez-Narvaez S."/>
            <person name="Huber L."/>
            <person name="Cohen N.D."/>
            <person name="Slovis N."/>
            <person name="Greiter M."/>
            <person name="Giguere S."/>
            <person name="Hart K."/>
        </authorList>
    </citation>
    <scope>NUCLEOTIDE SEQUENCE</scope>
    <source>
        <strain evidence="2">Lh_17</strain>
    </source>
</reference>
<dbReference type="EMBL" id="WVBC01000034">
    <property type="protein sequence ID" value="NKT81739.1"/>
    <property type="molecule type" value="Genomic_DNA"/>
</dbReference>
<evidence type="ECO:0000313" key="3">
    <source>
        <dbReference type="EMBL" id="NKT81739.1"/>
    </source>
</evidence>
<protein>
    <submittedName>
        <fullName evidence="2">MarR family transcriptional regulator</fullName>
    </submittedName>
</protein>
<evidence type="ECO:0000259" key="1">
    <source>
        <dbReference type="SMART" id="SM00347"/>
    </source>
</evidence>
<sequence length="169" mass="18162">MARGAAYSCAVQQETTADEVAAVHAELVQLARELVAGGREAQGGPSFAQHSVLSFVARNPGCRATDISDAFGVNRSTVSRQLRGCLDSGWVRSEIGPLRAGYPLHLTDQGTAVLASADRRRLDEVRARVDGWSSTEISQFASILRRFRTAQAPTPLAEPFQRDGDDAHA</sequence>
<dbReference type="EMBL" id="WUXR01000008">
    <property type="protein sequence ID" value="MBM4567148.1"/>
    <property type="molecule type" value="Genomic_DNA"/>
</dbReference>